<dbReference type="KEGG" id="gtt:GUITHDRAFT_117606"/>
<dbReference type="GeneID" id="17292987"/>
<organism evidence="1">
    <name type="scientific">Guillardia theta (strain CCMP2712)</name>
    <name type="common">Cryptophyte</name>
    <dbReference type="NCBI Taxonomy" id="905079"/>
    <lineage>
        <taxon>Eukaryota</taxon>
        <taxon>Cryptophyceae</taxon>
        <taxon>Pyrenomonadales</taxon>
        <taxon>Geminigeraceae</taxon>
        <taxon>Guillardia</taxon>
    </lineage>
</organism>
<dbReference type="HOGENOM" id="CLU_356196_0_0_1"/>
<dbReference type="PaxDb" id="55529-EKX36249"/>
<accession>L1IK02</accession>
<reference evidence="1 3" key="1">
    <citation type="journal article" date="2012" name="Nature">
        <title>Algal genomes reveal evolutionary mosaicism and the fate of nucleomorphs.</title>
        <authorList>
            <consortium name="DOE Joint Genome Institute"/>
            <person name="Curtis B.A."/>
            <person name="Tanifuji G."/>
            <person name="Burki F."/>
            <person name="Gruber A."/>
            <person name="Irimia M."/>
            <person name="Maruyama S."/>
            <person name="Arias M.C."/>
            <person name="Ball S.G."/>
            <person name="Gile G.H."/>
            <person name="Hirakawa Y."/>
            <person name="Hopkins J.F."/>
            <person name="Kuo A."/>
            <person name="Rensing S.A."/>
            <person name="Schmutz J."/>
            <person name="Symeonidi A."/>
            <person name="Elias M."/>
            <person name="Eveleigh R.J."/>
            <person name="Herman E.K."/>
            <person name="Klute M.J."/>
            <person name="Nakayama T."/>
            <person name="Obornik M."/>
            <person name="Reyes-Prieto A."/>
            <person name="Armbrust E.V."/>
            <person name="Aves S.J."/>
            <person name="Beiko R.G."/>
            <person name="Coutinho P."/>
            <person name="Dacks J.B."/>
            <person name="Durnford D.G."/>
            <person name="Fast N.M."/>
            <person name="Green B.R."/>
            <person name="Grisdale C.J."/>
            <person name="Hempel F."/>
            <person name="Henrissat B."/>
            <person name="Hoppner M.P."/>
            <person name="Ishida K."/>
            <person name="Kim E."/>
            <person name="Koreny L."/>
            <person name="Kroth P.G."/>
            <person name="Liu Y."/>
            <person name="Malik S.B."/>
            <person name="Maier U.G."/>
            <person name="McRose D."/>
            <person name="Mock T."/>
            <person name="Neilson J.A."/>
            <person name="Onodera N.T."/>
            <person name="Poole A.M."/>
            <person name="Pritham E.J."/>
            <person name="Richards T.A."/>
            <person name="Rocap G."/>
            <person name="Roy S.W."/>
            <person name="Sarai C."/>
            <person name="Schaack S."/>
            <person name="Shirato S."/>
            <person name="Slamovits C.H."/>
            <person name="Spencer D.F."/>
            <person name="Suzuki S."/>
            <person name="Worden A.Z."/>
            <person name="Zauner S."/>
            <person name="Barry K."/>
            <person name="Bell C."/>
            <person name="Bharti A.K."/>
            <person name="Crow J.A."/>
            <person name="Grimwood J."/>
            <person name="Kramer R."/>
            <person name="Lindquist E."/>
            <person name="Lucas S."/>
            <person name="Salamov A."/>
            <person name="McFadden G.I."/>
            <person name="Lane C.E."/>
            <person name="Keeling P.J."/>
            <person name="Gray M.W."/>
            <person name="Grigoriev I.V."/>
            <person name="Archibald J.M."/>
        </authorList>
    </citation>
    <scope>NUCLEOTIDE SEQUENCE</scope>
    <source>
        <strain evidence="1 3">CCMP2712</strain>
    </source>
</reference>
<protein>
    <submittedName>
        <fullName evidence="1 2">Uncharacterized protein</fullName>
    </submittedName>
</protein>
<evidence type="ECO:0000313" key="2">
    <source>
        <dbReference type="EnsemblProtists" id="EKX36249"/>
    </source>
</evidence>
<dbReference type="AlphaFoldDB" id="L1IK02"/>
<name>L1IK02_GUITC</name>
<evidence type="ECO:0000313" key="1">
    <source>
        <dbReference type="EMBL" id="EKX36249.1"/>
    </source>
</evidence>
<sequence>MEVQEHQIDGMNNKPKPYRKAKFPESDNIYLPKVFFSMLSVAQKNSGKTFNICKLFHHFEKWPLKDPEDGEIVPIRVVWFSPTTTSANNSILETLSQLDRENDIVDEYEDHKLQERIDEVETIRQEVQEYQEYLRAYKKWMKVGENKLDFDDLLTLEKHNFEHPKDVFGDMKYKKVPCTVFVFDDLAGTKAFKNGRSVLNKFLIAHRHTSGGINVIFTTQNMRSIPPILRRNMDIYELKGQYPEIPETLLYTAAIDFVLYPDKTKEDFERDYEAVERANAMKAEADAVPTTFYGVKVLDANDNEVKKLYHIFLNLDDSEEAIKAQAYIDTNPSDTELVNYFKNIKTLSWKLTNIEPQLLSENARIVLDSYTVRRVQRLSDMNLYTSDLNVDGMAYESMNNNMYGTILMSLRKDYLGVNVAADPTQTVDFIYSNTNHEFSSNWKAKPNMLQNNQYFRLYIDGGNLGHISELKIKLIVYDEVLKTQEDTDMWSDEQVISDRTHIFINSRNRLPYESASSYIVNLPNGLIYGDDKTQYRLTVNYFQVTNSWYNIQDGYNNQFQISTDNFVDSVIDFSIDIGNPSVYDLDNELQTKLKDYFTVAYNRSLNKFVFSNTTGSTLYLKVMNCGQFIGFYNDQTFEVLAGETLESEKPVNMLGDELIIMRVRGDISFENSTIENMTTAEFYPSDILFTFPVNVPPYSLITWENITQTRFTHLINSQSKSIDQFVLEGLQQARMIGSYANKVMGGRLMAHPLGQRINDITKGAQSAVGVAQGALEKAHSVEQGIRRL</sequence>
<proteinExistence type="predicted"/>
<gene>
    <name evidence="1" type="ORF">GUITHDRAFT_117606</name>
</gene>
<dbReference type="EnsemblProtists" id="EKX36249">
    <property type="protein sequence ID" value="EKX36249"/>
    <property type="gene ID" value="GUITHDRAFT_117606"/>
</dbReference>
<dbReference type="Proteomes" id="UP000011087">
    <property type="component" value="Unassembled WGS sequence"/>
</dbReference>
<dbReference type="EMBL" id="JH993077">
    <property type="protein sequence ID" value="EKX36249.1"/>
    <property type="molecule type" value="Genomic_DNA"/>
</dbReference>
<reference evidence="2" key="3">
    <citation type="submission" date="2015-06" db="UniProtKB">
        <authorList>
            <consortium name="EnsemblProtists"/>
        </authorList>
    </citation>
    <scope>IDENTIFICATION</scope>
</reference>
<dbReference type="RefSeq" id="XP_005823229.1">
    <property type="nucleotide sequence ID" value="XM_005823172.1"/>
</dbReference>
<keyword evidence="3" id="KW-1185">Reference proteome</keyword>
<reference evidence="3" key="2">
    <citation type="submission" date="2012-11" db="EMBL/GenBank/DDBJ databases">
        <authorList>
            <person name="Kuo A."/>
            <person name="Curtis B.A."/>
            <person name="Tanifuji G."/>
            <person name="Burki F."/>
            <person name="Gruber A."/>
            <person name="Irimia M."/>
            <person name="Maruyama S."/>
            <person name="Arias M.C."/>
            <person name="Ball S.G."/>
            <person name="Gile G.H."/>
            <person name="Hirakawa Y."/>
            <person name="Hopkins J.F."/>
            <person name="Rensing S.A."/>
            <person name="Schmutz J."/>
            <person name="Symeonidi A."/>
            <person name="Elias M."/>
            <person name="Eveleigh R.J."/>
            <person name="Herman E.K."/>
            <person name="Klute M.J."/>
            <person name="Nakayama T."/>
            <person name="Obornik M."/>
            <person name="Reyes-Prieto A."/>
            <person name="Armbrust E.V."/>
            <person name="Aves S.J."/>
            <person name="Beiko R.G."/>
            <person name="Coutinho P."/>
            <person name="Dacks J.B."/>
            <person name="Durnford D.G."/>
            <person name="Fast N.M."/>
            <person name="Green B.R."/>
            <person name="Grisdale C."/>
            <person name="Hempe F."/>
            <person name="Henrissat B."/>
            <person name="Hoppner M.P."/>
            <person name="Ishida K.-I."/>
            <person name="Kim E."/>
            <person name="Koreny L."/>
            <person name="Kroth P.G."/>
            <person name="Liu Y."/>
            <person name="Malik S.-B."/>
            <person name="Maier U.G."/>
            <person name="McRose D."/>
            <person name="Mock T."/>
            <person name="Neilson J.A."/>
            <person name="Onodera N.T."/>
            <person name="Poole A.M."/>
            <person name="Pritham E.J."/>
            <person name="Richards T.A."/>
            <person name="Rocap G."/>
            <person name="Roy S.W."/>
            <person name="Sarai C."/>
            <person name="Schaack S."/>
            <person name="Shirato S."/>
            <person name="Slamovits C.H."/>
            <person name="Spencer D.F."/>
            <person name="Suzuki S."/>
            <person name="Worden A.Z."/>
            <person name="Zauner S."/>
            <person name="Barry K."/>
            <person name="Bell C."/>
            <person name="Bharti A.K."/>
            <person name="Crow J.A."/>
            <person name="Grimwood J."/>
            <person name="Kramer R."/>
            <person name="Lindquist E."/>
            <person name="Lucas S."/>
            <person name="Salamov A."/>
            <person name="McFadden G.I."/>
            <person name="Lane C.E."/>
            <person name="Keeling P.J."/>
            <person name="Gray M.W."/>
            <person name="Grigoriev I.V."/>
            <person name="Archibald J.M."/>
        </authorList>
    </citation>
    <scope>NUCLEOTIDE SEQUENCE</scope>
    <source>
        <strain evidence="3">CCMP2712</strain>
    </source>
</reference>
<evidence type="ECO:0000313" key="3">
    <source>
        <dbReference type="Proteomes" id="UP000011087"/>
    </source>
</evidence>